<name>A0A5V7P7E1_SALET</name>
<protein>
    <recommendedName>
        <fullName evidence="3">Ash family protein</fullName>
    </recommendedName>
</protein>
<dbReference type="PROSITE" id="PS51257">
    <property type="entry name" value="PROKAR_LIPOPROTEIN"/>
    <property type="match status" value="1"/>
</dbReference>
<dbReference type="EMBL" id="AAHDIV010000001">
    <property type="protein sequence ID" value="EBU8132141.1"/>
    <property type="molecule type" value="Genomic_DNA"/>
</dbReference>
<keyword evidence="1" id="KW-0472">Membrane</keyword>
<dbReference type="InterPro" id="IPR018880">
    <property type="entry name" value="Phage_P4_Ash"/>
</dbReference>
<feature type="transmembrane region" description="Helical" evidence="1">
    <location>
        <begin position="41"/>
        <end position="63"/>
    </location>
</feature>
<keyword evidence="1" id="KW-0812">Transmembrane</keyword>
<dbReference type="Pfam" id="PF10554">
    <property type="entry name" value="Phage_ASH"/>
    <property type="match status" value="1"/>
</dbReference>
<sequence length="197" mass="21503">MPGQSKKSLNQVIAGCYISPAVTVLTVGCGSPLQLSATTDAASVFFVVAALFAIARHFMAWCIHTGCTAYQIVVHSRMHHVTMSMVALAGPTSVGPVSDNAGTSTLVRAIASKCGSFCDSMIQCYRRLPQWLLPQPQNTQNPRFPNSAMTAVVKSVVRMVWRVSFMLMHSLKTIRQPPVFFMHFLISKVIFGPSVRN</sequence>
<comment type="caution">
    <text evidence="2">The sequence shown here is derived from an EMBL/GenBank/DDBJ whole genome shotgun (WGS) entry which is preliminary data.</text>
</comment>
<reference evidence="2" key="1">
    <citation type="submission" date="2018-05" db="EMBL/GenBank/DDBJ databases">
        <authorList>
            <person name="Ashton P.M."/>
            <person name="Dallman T."/>
            <person name="Nair S."/>
            <person name="De Pinna E."/>
            <person name="Peters T."/>
            <person name="Grant K."/>
        </authorList>
    </citation>
    <scope>NUCLEOTIDE SEQUENCE [LARGE SCALE GENOMIC DNA]</scope>
    <source>
        <strain evidence="2">127535</strain>
    </source>
</reference>
<evidence type="ECO:0000313" key="2">
    <source>
        <dbReference type="EMBL" id="EBU8132141.1"/>
    </source>
</evidence>
<proteinExistence type="predicted"/>
<dbReference type="AlphaFoldDB" id="A0A5V7P7E1"/>
<dbReference type="Proteomes" id="UP000839895">
    <property type="component" value="Unassembled WGS sequence"/>
</dbReference>
<feature type="transmembrane region" description="Helical" evidence="1">
    <location>
        <begin position="12"/>
        <end position="35"/>
    </location>
</feature>
<evidence type="ECO:0008006" key="3">
    <source>
        <dbReference type="Google" id="ProtNLM"/>
    </source>
</evidence>
<gene>
    <name evidence="2" type="ORF">DLM27_00010</name>
</gene>
<evidence type="ECO:0000256" key="1">
    <source>
        <dbReference type="SAM" id="Phobius"/>
    </source>
</evidence>
<accession>A0A5V7P7E1</accession>
<organism evidence="2">
    <name type="scientific">Salmonella enterica subsp. enterica serovar Poona</name>
    <dbReference type="NCBI Taxonomy" id="436295"/>
    <lineage>
        <taxon>Bacteria</taxon>
        <taxon>Pseudomonadati</taxon>
        <taxon>Pseudomonadota</taxon>
        <taxon>Gammaproteobacteria</taxon>
        <taxon>Enterobacterales</taxon>
        <taxon>Enterobacteriaceae</taxon>
        <taxon>Salmonella</taxon>
    </lineage>
</organism>
<keyword evidence="1" id="KW-1133">Transmembrane helix</keyword>